<name>A0ABV9QK13_9FIRM</name>
<dbReference type="InterPro" id="IPR001119">
    <property type="entry name" value="SLH_dom"/>
</dbReference>
<feature type="coiled-coil region" evidence="2">
    <location>
        <begin position="1272"/>
        <end position="1313"/>
    </location>
</feature>
<dbReference type="Pfam" id="PF02368">
    <property type="entry name" value="Big_2"/>
    <property type="match status" value="1"/>
</dbReference>
<dbReference type="InterPro" id="IPR051465">
    <property type="entry name" value="Cell_Envelope_Struct_Comp"/>
</dbReference>
<feature type="region of interest" description="Disordered" evidence="3">
    <location>
        <begin position="1440"/>
        <end position="1462"/>
    </location>
</feature>
<keyword evidence="6" id="KW-1185">Reference proteome</keyword>
<dbReference type="SUPFAM" id="SSF49373">
    <property type="entry name" value="Invasin/intimin cell-adhesion fragments"/>
    <property type="match status" value="1"/>
</dbReference>
<feature type="compositionally biased region" description="Polar residues" evidence="3">
    <location>
        <begin position="20"/>
        <end position="31"/>
    </location>
</feature>
<dbReference type="PANTHER" id="PTHR43308">
    <property type="entry name" value="OUTER MEMBRANE PROTEIN ALPHA-RELATED"/>
    <property type="match status" value="1"/>
</dbReference>
<evidence type="ECO:0000256" key="2">
    <source>
        <dbReference type="SAM" id="Coils"/>
    </source>
</evidence>
<evidence type="ECO:0000313" key="5">
    <source>
        <dbReference type="EMBL" id="MFC4804538.1"/>
    </source>
</evidence>
<dbReference type="RefSeq" id="WP_379788048.1">
    <property type="nucleotide sequence ID" value="NZ_JBHSHL010000019.1"/>
</dbReference>
<dbReference type="Gene3D" id="2.170.130.30">
    <property type="match status" value="1"/>
</dbReference>
<gene>
    <name evidence="5" type="ORF">ACFO4R_05515</name>
</gene>
<dbReference type="SMART" id="SM00635">
    <property type="entry name" value="BID_2"/>
    <property type="match status" value="1"/>
</dbReference>
<dbReference type="SUPFAM" id="SSF48239">
    <property type="entry name" value="Terpenoid cyclases/Protein prenyltransferases"/>
    <property type="match status" value="1"/>
</dbReference>
<keyword evidence="1" id="KW-0677">Repeat</keyword>
<dbReference type="EMBL" id="JBHSHL010000019">
    <property type="protein sequence ID" value="MFC4804538.1"/>
    <property type="molecule type" value="Genomic_DNA"/>
</dbReference>
<dbReference type="PROSITE" id="PS51272">
    <property type="entry name" value="SLH"/>
    <property type="match status" value="3"/>
</dbReference>
<evidence type="ECO:0000313" key="6">
    <source>
        <dbReference type="Proteomes" id="UP001595916"/>
    </source>
</evidence>
<sequence length="1876" mass="211355">MSPLSSADDSEVSSGEDPVSESSGNNSDTKIQGSLPFEIRYYKDADWHGIEGGRLSFEAGKRFELKTVFLDQSDGELKHAYVKFELDGQSVDSYPFNDNEVLYAKRDWNRWNNAWILQAKKPGQAVIKITVPDYEPVEIVVEVQEVPPKQDGENPWDIETKQDFDFFHTASEGDNKLGEKWLIYKPYEQEYTLKAILVEGKEYDSSKEWTWNWSIHSEGVTEHTPAIKRISSDEDTFTFKVLRPGEETISVWMSSEDDEEEFEGSIDIHVLNQTAETDEIAFSYKKDEDWIPIPATLNLDYDFGNHIHFLKATAPNSKLIEWKIPPQTQEGLRLIRDGSDTLKFELLKAGRFTLTAREGEARRNIVVNVEKAGTPRLRYQVEGEYTRRDIAEEGLRLTKDGQDVLVSVDNGEAGLQYTAAPEGIIDVSGTDLATVRPRGVGKAVLTVTSPSGKVADIDVTVTEKPLTEVKISPRKTEMEVDEKLVLNAAVAHAEPGTEVTWSVDKPELARIDENGVLHALKEGAIVVTATVGTASDSIRLEIKSTVSPKVYFLSKSGEKRYLDDEDTITLTVLDEGEFYLEGDNVEATHWHAKEKYYLTETEYAFHFWIDKFSRYHPRKVGEKEAVVTYKRNGKLATRKFIIKVVPSKIEEIKAFVGDRELTMENPIQVQGSERTWIVVKGRLKGQQEFRELPTTAYFLKNGENKHIIGNSFALWKPETFEINVFMRDDQSVETSFRARSTYVPVDGFLGEVPTLWYMDEWNKMNGKFNGIRWYESLDKGYTLRVSPENASVRDLNWEALTPEIAQYDPLYSNGIVPKKPGLAKFLVSSADNPNVKKEVQVEFRYKTPLQSVSADEKYEVQAGRVKNLVLNVKPSNASEQRFHWSYSEEGIVKVTDTVNVDSSNVNIPKWTTHSMRSIRPGRVTVTGTPYDQTQGAKPVVFVVEVRGLGEENTIKDLNEILDWAQNKMSVITEEYTSYEETKDYWKIAEIGKLGKEIKQKDLDYIHKGLFEDAKITDDVAILSKSVLALRAAGIDPEQYYGQNLIRKLCKSKVPDNIYRLSPYLWALSSDSYSVPYLNECIDETIAQILSLQDNATGLWGGEYWSDTTGFALYALAPYYEREEVKSAVERAVNGISEKQDASGSIADNSNSLVMVAGGLWSSNPAYLTDSRLVKNGKTMLHALKEYDVASSYEFLWQKNSDFGKPMATEQAYRSLIAYFAGNTFDYRTSSKRGIGDLDVDAEHEREKVVLREKLEAVESVLREESLYDDEQIKQLSEEAKKARALLEDGTSTKEELKQKSSLLERLLNSLRKKEIPGGSSEDEGMITVHFTLKGMEKQGSSEQMWIPKTEYKIPKHSKVIYVFDKALKHNGIDYHNSGNYISKIKSPLDNEWLAELDNGKYSGWMYTVNGEHVKYGLEEYELNDGDDVVWHYTNDYRKEETPSGFGGGGSGGSSQPSREGSAKVKVELSNGVAKPVLDQKFKNMLALSIEEVKHQEKPTVFVDLMGTKGAREVQMQLDKEVLETLTSRKELGFGIKSDLLTLSFDPKSVQILAQAQKDAGKNIEIRVGKVDNITQVLQRMSNQKQTTPLGAKALEEIEAKIGKRPVFELKTGAGKTAISDYKDGSLKVTFPYKLQTGETKDKMTVYHIGEDGKLTQLQDVVYDAVAGEMTFRTNHLSYYGIGEKQAQEEQAPIKEVPGFSDVSEEQWYAKAVHALAEKQILKGREDGTFRPEANITRAEFVTMLANHAGANVSSKEEVFGDVDGESWYYAPVVWAKQNSIAAGDGNYFRPDAPITREEMAVILNNYAVYHPELELMKANDAIDFADEAKIHSWAKDAVKTMQASGIISGKGANRFEPSAKANRAEAAQMMYQLLQK</sequence>
<dbReference type="PANTHER" id="PTHR43308:SF5">
    <property type="entry name" value="S-LAYER PROTEIN _ PEPTIDOGLYCAN ENDO-BETA-N-ACETYLGLUCOSAMINIDASE"/>
    <property type="match status" value="1"/>
</dbReference>
<comment type="caution">
    <text evidence="5">The sequence shown here is derived from an EMBL/GenBank/DDBJ whole genome shotgun (WGS) entry which is preliminary data.</text>
</comment>
<keyword evidence="2" id="KW-0175">Coiled coil</keyword>
<feature type="domain" description="SLH" evidence="4">
    <location>
        <begin position="1759"/>
        <end position="1817"/>
    </location>
</feature>
<feature type="region of interest" description="Disordered" evidence="3">
    <location>
        <begin position="1"/>
        <end position="31"/>
    </location>
</feature>
<dbReference type="InterPro" id="IPR008930">
    <property type="entry name" value="Terpenoid_cyclase/PrenylTrfase"/>
</dbReference>
<feature type="domain" description="SLH" evidence="4">
    <location>
        <begin position="1821"/>
        <end position="1876"/>
    </location>
</feature>
<dbReference type="InterPro" id="IPR003343">
    <property type="entry name" value="Big_2"/>
</dbReference>
<evidence type="ECO:0000256" key="3">
    <source>
        <dbReference type="SAM" id="MobiDB-lite"/>
    </source>
</evidence>
<organism evidence="5 6">
    <name type="scientific">Filifactor villosus</name>
    <dbReference type="NCBI Taxonomy" id="29374"/>
    <lineage>
        <taxon>Bacteria</taxon>
        <taxon>Bacillati</taxon>
        <taxon>Bacillota</taxon>
        <taxon>Clostridia</taxon>
        <taxon>Peptostreptococcales</taxon>
        <taxon>Filifactoraceae</taxon>
        <taxon>Filifactor</taxon>
    </lineage>
</organism>
<dbReference type="Pfam" id="PF00395">
    <property type="entry name" value="SLH"/>
    <property type="match status" value="3"/>
</dbReference>
<accession>A0ABV9QK13</accession>
<dbReference type="InterPro" id="IPR008964">
    <property type="entry name" value="Invasin/intimin_cell_adhesion"/>
</dbReference>
<dbReference type="InterPro" id="IPR027954">
    <property type="entry name" value="Transcobalamin-like_C"/>
</dbReference>
<dbReference type="Proteomes" id="UP001595916">
    <property type="component" value="Unassembled WGS sequence"/>
</dbReference>
<dbReference type="Pfam" id="PF14478">
    <property type="entry name" value="DUF4430"/>
    <property type="match status" value="1"/>
</dbReference>
<feature type="domain" description="SLH" evidence="4">
    <location>
        <begin position="1695"/>
        <end position="1758"/>
    </location>
</feature>
<reference evidence="6" key="1">
    <citation type="journal article" date="2019" name="Int. J. Syst. Evol. Microbiol.">
        <title>The Global Catalogue of Microorganisms (GCM) 10K type strain sequencing project: providing services to taxonomists for standard genome sequencing and annotation.</title>
        <authorList>
            <consortium name="The Broad Institute Genomics Platform"/>
            <consortium name="The Broad Institute Genome Sequencing Center for Infectious Disease"/>
            <person name="Wu L."/>
            <person name="Ma J."/>
        </authorList>
    </citation>
    <scope>NUCLEOTIDE SEQUENCE [LARGE SCALE GENOMIC DNA]</scope>
    <source>
        <strain evidence="6">CCUG 46385</strain>
    </source>
</reference>
<proteinExistence type="predicted"/>
<evidence type="ECO:0000259" key="4">
    <source>
        <dbReference type="PROSITE" id="PS51272"/>
    </source>
</evidence>
<dbReference type="Gene3D" id="2.60.40.1080">
    <property type="match status" value="1"/>
</dbReference>
<evidence type="ECO:0000256" key="1">
    <source>
        <dbReference type="ARBA" id="ARBA00022737"/>
    </source>
</evidence>
<protein>
    <submittedName>
        <fullName evidence="5">S-layer homology domain-containing protein</fullName>
    </submittedName>
</protein>
<dbReference type="Gene3D" id="1.50.10.20">
    <property type="match status" value="1"/>
</dbReference>